<protein>
    <submittedName>
        <fullName evidence="1">Uncharacterized protein</fullName>
    </submittedName>
</protein>
<keyword evidence="2" id="KW-1185">Reference proteome</keyword>
<sequence>MPRVPSRCLMLESRGYCRGSVCPPGVSCWSPEDTAEAQCALPVSHAGVQRILQRLSVPSRCLMLESRGYCR</sequence>
<dbReference type="Proteomes" id="UP000499080">
    <property type="component" value="Unassembled WGS sequence"/>
</dbReference>
<dbReference type="AlphaFoldDB" id="A0A4Y2VLL4"/>
<feature type="non-terminal residue" evidence="1">
    <location>
        <position position="71"/>
    </location>
</feature>
<organism evidence="1 2">
    <name type="scientific">Araneus ventricosus</name>
    <name type="common">Orbweaver spider</name>
    <name type="synonym">Epeira ventricosa</name>
    <dbReference type="NCBI Taxonomy" id="182803"/>
    <lineage>
        <taxon>Eukaryota</taxon>
        <taxon>Metazoa</taxon>
        <taxon>Ecdysozoa</taxon>
        <taxon>Arthropoda</taxon>
        <taxon>Chelicerata</taxon>
        <taxon>Arachnida</taxon>
        <taxon>Araneae</taxon>
        <taxon>Araneomorphae</taxon>
        <taxon>Entelegynae</taxon>
        <taxon>Araneoidea</taxon>
        <taxon>Araneidae</taxon>
        <taxon>Araneus</taxon>
    </lineage>
</organism>
<name>A0A4Y2VLL4_ARAVE</name>
<dbReference type="EMBL" id="BGPR01049205">
    <property type="protein sequence ID" value="GBO26185.1"/>
    <property type="molecule type" value="Genomic_DNA"/>
</dbReference>
<accession>A0A4Y2VLL4</accession>
<gene>
    <name evidence="1" type="ORF">AVEN_82707_1</name>
</gene>
<reference evidence="1 2" key="1">
    <citation type="journal article" date="2019" name="Sci. Rep.">
        <title>Orb-weaving spider Araneus ventricosus genome elucidates the spidroin gene catalogue.</title>
        <authorList>
            <person name="Kono N."/>
            <person name="Nakamura H."/>
            <person name="Ohtoshi R."/>
            <person name="Moran D.A.P."/>
            <person name="Shinohara A."/>
            <person name="Yoshida Y."/>
            <person name="Fujiwara M."/>
            <person name="Mori M."/>
            <person name="Tomita M."/>
            <person name="Arakawa K."/>
        </authorList>
    </citation>
    <scope>NUCLEOTIDE SEQUENCE [LARGE SCALE GENOMIC DNA]</scope>
</reference>
<proteinExistence type="predicted"/>
<comment type="caution">
    <text evidence="1">The sequence shown here is derived from an EMBL/GenBank/DDBJ whole genome shotgun (WGS) entry which is preliminary data.</text>
</comment>
<evidence type="ECO:0000313" key="2">
    <source>
        <dbReference type="Proteomes" id="UP000499080"/>
    </source>
</evidence>
<evidence type="ECO:0000313" key="1">
    <source>
        <dbReference type="EMBL" id="GBO26185.1"/>
    </source>
</evidence>